<dbReference type="Proteomes" id="UP001431963">
    <property type="component" value="Unassembled WGS sequence"/>
</dbReference>
<name>A0ABU8BY65_9RHOB</name>
<keyword evidence="2" id="KW-1185">Reference proteome</keyword>
<proteinExistence type="predicted"/>
<protein>
    <submittedName>
        <fullName evidence="1">Uncharacterized protein</fullName>
    </submittedName>
</protein>
<gene>
    <name evidence="1" type="ORF">V6590_15910</name>
</gene>
<comment type="caution">
    <text evidence="1">The sequence shown here is derived from an EMBL/GenBank/DDBJ whole genome shotgun (WGS) entry which is preliminary data.</text>
</comment>
<organism evidence="1 2">
    <name type="scientific">Gemmobacter denitrificans</name>
    <dbReference type="NCBI Taxonomy" id="3123040"/>
    <lineage>
        <taxon>Bacteria</taxon>
        <taxon>Pseudomonadati</taxon>
        <taxon>Pseudomonadota</taxon>
        <taxon>Alphaproteobacteria</taxon>
        <taxon>Rhodobacterales</taxon>
        <taxon>Paracoccaceae</taxon>
        <taxon>Gemmobacter</taxon>
    </lineage>
</organism>
<evidence type="ECO:0000313" key="2">
    <source>
        <dbReference type="Proteomes" id="UP001431963"/>
    </source>
</evidence>
<accession>A0ABU8BY65</accession>
<sequence>MRGPGARATWKSIDILACPVTFSPHPQQIEAARRGYDDWWQALGWVREGVIAGGMLREVEVTASMPRVKPWLHVQQSPLSKP</sequence>
<reference evidence="1" key="1">
    <citation type="submission" date="2024-02" db="EMBL/GenBank/DDBJ databases">
        <title>Genome sequences of strain Gemmobacter sp. JM10B15.</title>
        <authorList>
            <person name="Zhang M."/>
        </authorList>
    </citation>
    <scope>NUCLEOTIDE SEQUENCE</scope>
    <source>
        <strain evidence="1">JM10B15</strain>
    </source>
</reference>
<evidence type="ECO:0000313" key="1">
    <source>
        <dbReference type="EMBL" id="MEH7829640.1"/>
    </source>
</evidence>
<dbReference type="EMBL" id="JBALHR010000011">
    <property type="protein sequence ID" value="MEH7829640.1"/>
    <property type="molecule type" value="Genomic_DNA"/>
</dbReference>